<dbReference type="EMBL" id="FNDE01000023">
    <property type="protein sequence ID" value="SDH40862.1"/>
    <property type="molecule type" value="Genomic_DNA"/>
</dbReference>
<sequence>MRRIKISVVLSLALLATACGNQAAPKDNAAPPSAQHAEHAQEIQGTIKIPGYNNETGKMEGSTVKATSYEGKEAQNTGMSVYSLIGSSSLHEGGISAHLQSRLASGGVEGVKVLVLDDTVILGRTDKKIVSTSYDPMQNKLLNGTSGNSATGIANMSRPPEKLPDNKAGGEKVNGTAGTSGTPNVASSDNMEEARRQIASMFDGNVRILKVEQREAVAAMDRIKKEMQASSPSAKKLVKDISLIIRNASE</sequence>
<evidence type="ECO:0000313" key="3">
    <source>
        <dbReference type="EMBL" id="SDH40862.1"/>
    </source>
</evidence>
<evidence type="ECO:0000256" key="1">
    <source>
        <dbReference type="SAM" id="MobiDB-lite"/>
    </source>
</evidence>
<feature type="compositionally biased region" description="Polar residues" evidence="1">
    <location>
        <begin position="140"/>
        <end position="154"/>
    </location>
</feature>
<name>A0A1G8C643_ANETH</name>
<dbReference type="OrthoDB" id="2820739at2"/>
<feature type="signal peptide" evidence="2">
    <location>
        <begin position="1"/>
        <end position="23"/>
    </location>
</feature>
<protein>
    <recommendedName>
        <fullName evidence="5">Sporulation lipoprotein, YhcN/YlaJ family</fullName>
    </recommendedName>
</protein>
<keyword evidence="2" id="KW-0732">Signal</keyword>
<gene>
    <name evidence="3" type="ORF">SAMN04489735_102346</name>
</gene>
<dbReference type="Proteomes" id="UP000198956">
    <property type="component" value="Unassembled WGS sequence"/>
</dbReference>
<evidence type="ECO:0000256" key="2">
    <source>
        <dbReference type="SAM" id="SignalP"/>
    </source>
</evidence>
<organism evidence="3 4">
    <name type="scientific">Aneurinibacillus thermoaerophilus</name>
    <dbReference type="NCBI Taxonomy" id="143495"/>
    <lineage>
        <taxon>Bacteria</taxon>
        <taxon>Bacillati</taxon>
        <taxon>Bacillota</taxon>
        <taxon>Bacilli</taxon>
        <taxon>Bacillales</taxon>
        <taxon>Paenibacillaceae</taxon>
        <taxon>Aneurinibacillus group</taxon>
        <taxon>Aneurinibacillus</taxon>
    </lineage>
</organism>
<proteinExistence type="predicted"/>
<accession>A0A1G8C643</accession>
<feature type="compositionally biased region" description="Polar residues" evidence="1">
    <location>
        <begin position="176"/>
        <end position="189"/>
    </location>
</feature>
<feature type="region of interest" description="Disordered" evidence="1">
    <location>
        <begin position="140"/>
        <end position="190"/>
    </location>
</feature>
<reference evidence="3 4" key="1">
    <citation type="submission" date="2016-10" db="EMBL/GenBank/DDBJ databases">
        <authorList>
            <person name="de Groot N.N."/>
        </authorList>
    </citation>
    <scope>NUCLEOTIDE SEQUENCE [LARGE SCALE GENOMIC DNA]</scope>
    <source>
        <strain evidence="3 4">L 420-91</strain>
    </source>
</reference>
<feature type="chain" id="PRO_5011563286" description="Sporulation lipoprotein, YhcN/YlaJ family" evidence="2">
    <location>
        <begin position="24"/>
        <end position="250"/>
    </location>
</feature>
<evidence type="ECO:0000313" key="4">
    <source>
        <dbReference type="Proteomes" id="UP000198956"/>
    </source>
</evidence>
<evidence type="ECO:0008006" key="5">
    <source>
        <dbReference type="Google" id="ProtNLM"/>
    </source>
</evidence>
<dbReference type="RefSeq" id="WP_091260753.1">
    <property type="nucleotide sequence ID" value="NZ_FNDE01000023.1"/>
</dbReference>
<dbReference type="PROSITE" id="PS51257">
    <property type="entry name" value="PROKAR_LIPOPROTEIN"/>
    <property type="match status" value="1"/>
</dbReference>
<dbReference type="AlphaFoldDB" id="A0A1G8C643"/>
<feature type="compositionally biased region" description="Basic and acidic residues" evidence="1">
    <location>
        <begin position="159"/>
        <end position="170"/>
    </location>
</feature>